<accession>A0A2G6KD16</accession>
<dbReference type="SMART" id="SM00100">
    <property type="entry name" value="cNMP"/>
    <property type="match status" value="1"/>
</dbReference>
<evidence type="ECO:0000313" key="2">
    <source>
        <dbReference type="EMBL" id="PIE33586.1"/>
    </source>
</evidence>
<dbReference type="InterPro" id="IPR018488">
    <property type="entry name" value="cNMP-bd_CS"/>
</dbReference>
<dbReference type="EMBL" id="PDSK01000096">
    <property type="protein sequence ID" value="PIE33586.1"/>
    <property type="molecule type" value="Genomic_DNA"/>
</dbReference>
<dbReference type="Proteomes" id="UP000230821">
    <property type="component" value="Unassembled WGS sequence"/>
</dbReference>
<dbReference type="InterPro" id="IPR014710">
    <property type="entry name" value="RmlC-like_jellyroll"/>
</dbReference>
<feature type="domain" description="Cyclic nucleotide-binding" evidence="1">
    <location>
        <begin position="44"/>
        <end position="134"/>
    </location>
</feature>
<evidence type="ECO:0000259" key="1">
    <source>
        <dbReference type="PROSITE" id="PS50042"/>
    </source>
</evidence>
<dbReference type="AlphaFoldDB" id="A0A2G6KD16"/>
<sequence length="166" mass="19322">MSSRRTDELWSRFVLKDKRARRNTRMEPQKVNALMKALVKQSQLFTGLEEGDLNTLVTHSQMRKLPRGKLLYRKGEKSNDTFCMLISGKVDVFAKDGHIIKELGIGEIVGEIGLSNPYKTRTASVITKEPVELLEWNIHHIKDKIPGVWERLLKLAWSHMREYYEE</sequence>
<dbReference type="InterPro" id="IPR000595">
    <property type="entry name" value="cNMP-bd_dom"/>
</dbReference>
<dbReference type="Pfam" id="PF00027">
    <property type="entry name" value="cNMP_binding"/>
    <property type="match status" value="1"/>
</dbReference>
<comment type="caution">
    <text evidence="2">The sequence shown here is derived from an EMBL/GenBank/DDBJ whole genome shotgun (WGS) entry which is preliminary data.</text>
</comment>
<dbReference type="CDD" id="cd00038">
    <property type="entry name" value="CAP_ED"/>
    <property type="match status" value="1"/>
</dbReference>
<reference evidence="2 3" key="1">
    <citation type="submission" date="2017-10" db="EMBL/GenBank/DDBJ databases">
        <title>Novel microbial diversity and functional potential in the marine mammal oral microbiome.</title>
        <authorList>
            <person name="Dudek N.K."/>
            <person name="Sun C.L."/>
            <person name="Burstein D."/>
            <person name="Kantor R.S."/>
            <person name="Aliaga Goltsman D.S."/>
            <person name="Bik E.M."/>
            <person name="Thomas B.C."/>
            <person name="Banfield J.F."/>
            <person name="Relman D.A."/>
        </authorList>
    </citation>
    <scope>NUCLEOTIDE SEQUENCE [LARGE SCALE GENOMIC DNA]</scope>
    <source>
        <strain evidence="2">DOLJORAL78_47_16</strain>
    </source>
</reference>
<organism evidence="2 3">
    <name type="scientific">candidate division KSB3 bacterium</name>
    <dbReference type="NCBI Taxonomy" id="2044937"/>
    <lineage>
        <taxon>Bacteria</taxon>
        <taxon>candidate division KSB3</taxon>
    </lineage>
</organism>
<gene>
    <name evidence="2" type="ORF">CSA56_10735</name>
</gene>
<name>A0A2G6KD16_9BACT</name>
<proteinExistence type="predicted"/>
<dbReference type="PROSITE" id="PS00889">
    <property type="entry name" value="CNMP_BINDING_2"/>
    <property type="match status" value="1"/>
</dbReference>
<dbReference type="InterPro" id="IPR018490">
    <property type="entry name" value="cNMP-bd_dom_sf"/>
</dbReference>
<dbReference type="PROSITE" id="PS50042">
    <property type="entry name" value="CNMP_BINDING_3"/>
    <property type="match status" value="1"/>
</dbReference>
<dbReference type="Gene3D" id="2.60.120.10">
    <property type="entry name" value="Jelly Rolls"/>
    <property type="match status" value="1"/>
</dbReference>
<dbReference type="SUPFAM" id="SSF51206">
    <property type="entry name" value="cAMP-binding domain-like"/>
    <property type="match status" value="1"/>
</dbReference>
<evidence type="ECO:0000313" key="3">
    <source>
        <dbReference type="Proteomes" id="UP000230821"/>
    </source>
</evidence>
<protein>
    <recommendedName>
        <fullName evidence="1">Cyclic nucleotide-binding domain-containing protein</fullName>
    </recommendedName>
</protein>